<protein>
    <recommendedName>
        <fullName evidence="4 5">Large ribosomal subunit protein uL5</fullName>
    </recommendedName>
</protein>
<dbReference type="InterPro" id="IPR020929">
    <property type="entry name" value="Ribosomal_uL5_CS"/>
</dbReference>
<comment type="similarity">
    <text evidence="1 5">Belongs to the universal ribosomal protein uL5 family.</text>
</comment>
<feature type="compositionally biased region" description="Basic and acidic residues" evidence="6">
    <location>
        <begin position="35"/>
        <end position="47"/>
    </location>
</feature>
<keyword evidence="2 5" id="KW-0689">Ribosomal protein</keyword>
<dbReference type="AlphaFoldDB" id="A0A2L0F8P1"/>
<dbReference type="PROSITE" id="PS00358">
    <property type="entry name" value="RIBOSOMAL_L5"/>
    <property type="match status" value="1"/>
</dbReference>
<dbReference type="Pfam" id="PF00673">
    <property type="entry name" value="Ribosomal_L5_C"/>
    <property type="match status" value="1"/>
</dbReference>
<proteinExistence type="inferred from homology"/>
<evidence type="ECO:0000313" key="10">
    <source>
        <dbReference type="Proteomes" id="UP000238348"/>
    </source>
</evidence>
<evidence type="ECO:0000256" key="6">
    <source>
        <dbReference type="SAM" id="MobiDB-lite"/>
    </source>
</evidence>
<dbReference type="NCBIfam" id="NF000585">
    <property type="entry name" value="PRK00010.1"/>
    <property type="match status" value="1"/>
</dbReference>
<evidence type="ECO:0000256" key="5">
    <source>
        <dbReference type="HAMAP-Rule" id="MF_01333"/>
    </source>
</evidence>
<evidence type="ECO:0000256" key="4">
    <source>
        <dbReference type="ARBA" id="ARBA00035245"/>
    </source>
</evidence>
<evidence type="ECO:0000256" key="3">
    <source>
        <dbReference type="ARBA" id="ARBA00023274"/>
    </source>
</evidence>
<dbReference type="EMBL" id="CP012673">
    <property type="protein sequence ID" value="AUX47882.1"/>
    <property type="molecule type" value="Genomic_DNA"/>
</dbReference>
<comment type="subunit">
    <text evidence="5">Part of the 50S ribosomal subunit; part of the 5S rRNA/L5/L18/L25 subcomplex. Contacts the 5S rRNA and the P site tRNA. Forms a bridge to the 30S subunit in the 70S ribosome.</text>
</comment>
<dbReference type="InterPro" id="IPR020930">
    <property type="entry name" value="Ribosomal_uL5_bac-type"/>
</dbReference>
<evidence type="ECO:0000256" key="1">
    <source>
        <dbReference type="ARBA" id="ARBA00008553"/>
    </source>
</evidence>
<dbReference type="GO" id="GO:0019843">
    <property type="term" value="F:rRNA binding"/>
    <property type="evidence" value="ECO:0007669"/>
    <property type="project" value="UniProtKB-UniRule"/>
</dbReference>
<evidence type="ECO:0000259" key="8">
    <source>
        <dbReference type="Pfam" id="PF00673"/>
    </source>
</evidence>
<evidence type="ECO:0000259" key="7">
    <source>
        <dbReference type="Pfam" id="PF00281"/>
    </source>
</evidence>
<dbReference type="GO" id="GO:1990904">
    <property type="term" value="C:ribonucleoprotein complex"/>
    <property type="evidence" value="ECO:0007669"/>
    <property type="project" value="UniProtKB-KW"/>
</dbReference>
<dbReference type="Proteomes" id="UP000238348">
    <property type="component" value="Chromosome"/>
</dbReference>
<keyword evidence="3 5" id="KW-0687">Ribonucleoprotein</keyword>
<accession>A0A2L0F8P1</accession>
<evidence type="ECO:0000256" key="2">
    <source>
        <dbReference type="ARBA" id="ARBA00022980"/>
    </source>
</evidence>
<dbReference type="InterPro" id="IPR022803">
    <property type="entry name" value="Ribosomal_uL5_dom_sf"/>
</dbReference>
<feature type="domain" description="Large ribosomal subunit protein uL5 C-terminal" evidence="8">
    <location>
        <begin position="147"/>
        <end position="240"/>
    </location>
</feature>
<dbReference type="HAMAP" id="MF_01333_B">
    <property type="entry name" value="Ribosomal_uL5_B"/>
    <property type="match status" value="1"/>
</dbReference>
<comment type="function">
    <text evidence="5">This is 1 of the proteins that bind and probably mediate the attachment of the 5S RNA into the large ribosomal subunit, where it forms part of the central protuberance. In the 70S ribosome it contacts protein S13 of the 30S subunit (bridge B1b), connecting the 2 subunits; this bridge is implicated in subunit movement. Contacts the P site tRNA; the 5S rRNA and some of its associated proteins might help stabilize positioning of ribosome-bound tRNAs.</text>
</comment>
<dbReference type="RefSeq" id="WP_420854386.1">
    <property type="nucleotide sequence ID" value="NZ_CP012673.1"/>
</dbReference>
<dbReference type="InterPro" id="IPR002132">
    <property type="entry name" value="Ribosomal_uL5"/>
</dbReference>
<name>A0A2L0F8P1_SORCE</name>
<keyword evidence="5" id="KW-0694">RNA-binding</keyword>
<dbReference type="PANTHER" id="PTHR11994">
    <property type="entry name" value="60S RIBOSOMAL PROTEIN L11-RELATED"/>
    <property type="match status" value="1"/>
</dbReference>
<dbReference type="Pfam" id="PF00281">
    <property type="entry name" value="Ribosomal_L5"/>
    <property type="match status" value="1"/>
</dbReference>
<evidence type="ECO:0000313" key="9">
    <source>
        <dbReference type="EMBL" id="AUX47882.1"/>
    </source>
</evidence>
<reference evidence="9 10" key="1">
    <citation type="submission" date="2015-09" db="EMBL/GenBank/DDBJ databases">
        <title>Sorangium comparison.</title>
        <authorList>
            <person name="Zaburannyi N."/>
            <person name="Bunk B."/>
            <person name="Overmann J."/>
            <person name="Mueller R."/>
        </authorList>
    </citation>
    <scope>NUCLEOTIDE SEQUENCE [LARGE SCALE GENOMIC DNA]</scope>
    <source>
        <strain evidence="9 10">So ce26</strain>
    </source>
</reference>
<feature type="region of interest" description="Disordered" evidence="6">
    <location>
        <begin position="1"/>
        <end position="71"/>
    </location>
</feature>
<feature type="domain" description="Large ribosomal subunit protein uL5 N-terminal" evidence="7">
    <location>
        <begin position="87"/>
        <end position="143"/>
    </location>
</feature>
<organism evidence="9 10">
    <name type="scientific">Sorangium cellulosum</name>
    <name type="common">Polyangium cellulosum</name>
    <dbReference type="NCBI Taxonomy" id="56"/>
    <lineage>
        <taxon>Bacteria</taxon>
        <taxon>Pseudomonadati</taxon>
        <taxon>Myxococcota</taxon>
        <taxon>Polyangia</taxon>
        <taxon>Polyangiales</taxon>
        <taxon>Polyangiaceae</taxon>
        <taxon>Sorangium</taxon>
    </lineage>
</organism>
<feature type="compositionally biased region" description="Low complexity" evidence="6">
    <location>
        <begin position="25"/>
        <end position="34"/>
    </location>
</feature>
<dbReference type="InterPro" id="IPR031309">
    <property type="entry name" value="Ribosomal_uL5_C"/>
</dbReference>
<dbReference type="Gene3D" id="3.30.1440.10">
    <property type="match status" value="1"/>
</dbReference>
<dbReference type="GO" id="GO:0003735">
    <property type="term" value="F:structural constituent of ribosome"/>
    <property type="evidence" value="ECO:0007669"/>
    <property type="project" value="InterPro"/>
</dbReference>
<sequence>MADKKDKDKAAKDGKGKEKSDKPKPQQAKPQAPAKSKEPRGAKKGAEAEASEPTEARPRDPNYTPRLRTHYQKSVTAALSKRFGYKNPMMVPRLQKVVINMGLGAAVQNPKIIDSAVEDMRAISGQKPVVTRARKSIATFKLRENLPIGVMVTLRAERMWEFVDRLIAFSLPRVRDFKGVSPKGFDGKGNFTMGLREQIIFPEIDYDKIDVVKGLNISFVTTAKTDEEGRALLTELGIPFRH</sequence>
<dbReference type="GO" id="GO:0005840">
    <property type="term" value="C:ribosome"/>
    <property type="evidence" value="ECO:0007669"/>
    <property type="project" value="UniProtKB-KW"/>
</dbReference>
<dbReference type="GO" id="GO:0006412">
    <property type="term" value="P:translation"/>
    <property type="evidence" value="ECO:0007669"/>
    <property type="project" value="UniProtKB-UniRule"/>
</dbReference>
<keyword evidence="5" id="KW-0820">tRNA-binding</keyword>
<dbReference type="GO" id="GO:0000049">
    <property type="term" value="F:tRNA binding"/>
    <property type="evidence" value="ECO:0007669"/>
    <property type="project" value="UniProtKB-UniRule"/>
</dbReference>
<feature type="compositionally biased region" description="Basic and acidic residues" evidence="6">
    <location>
        <begin position="1"/>
        <end position="24"/>
    </location>
</feature>
<dbReference type="InterPro" id="IPR031310">
    <property type="entry name" value="Ribosomal_uL5_N"/>
</dbReference>
<dbReference type="SUPFAM" id="SSF55282">
    <property type="entry name" value="RL5-like"/>
    <property type="match status" value="1"/>
</dbReference>
<gene>
    <name evidence="5 9" type="primary">rplE</name>
    <name evidence="9" type="ORF">SOCE26_094080</name>
</gene>
<dbReference type="FunFam" id="3.30.1440.10:FF:000001">
    <property type="entry name" value="50S ribosomal protein L5"/>
    <property type="match status" value="1"/>
</dbReference>
<keyword evidence="5" id="KW-0699">rRNA-binding</keyword>